<dbReference type="Proteomes" id="UP001321542">
    <property type="component" value="Chromosome"/>
</dbReference>
<protein>
    <recommendedName>
        <fullName evidence="3">Transposase</fullName>
    </recommendedName>
</protein>
<proteinExistence type="predicted"/>
<dbReference type="EMBL" id="AP018448">
    <property type="protein sequence ID" value="BBC35326.1"/>
    <property type="molecule type" value="Genomic_DNA"/>
</dbReference>
<keyword evidence="2" id="KW-1185">Reference proteome</keyword>
<evidence type="ECO:0008006" key="3">
    <source>
        <dbReference type="Google" id="ProtNLM"/>
    </source>
</evidence>
<reference evidence="1 2" key="1">
    <citation type="journal article" date="2010" name="ChemBioChem">
        <title>Cloning and characterization of the biosynthetic gene cluster of 16-membered macrolide antibiotic FD-891: involvement of a dual functional cytochrome P450 monooxygenase catalyzing epoxidation and hydroxylation.</title>
        <authorList>
            <person name="Kudo F."/>
            <person name="Motegi A."/>
            <person name="Mizoue K."/>
            <person name="Eguchi T."/>
        </authorList>
    </citation>
    <scope>NUCLEOTIDE SEQUENCE [LARGE SCALE GENOMIC DNA]</scope>
    <source>
        <strain evidence="1 2">A-8890</strain>
    </source>
</reference>
<sequence length="63" mass="7343">MREQFVLVRQQLVLWRGLLLRFEQLTRRRGRGGRPIANPWARREGSVVRWAPPPIRTPGPTGV</sequence>
<name>A0ABM7FGI3_9ACTN</name>
<evidence type="ECO:0000313" key="1">
    <source>
        <dbReference type="EMBL" id="BBC35326.1"/>
    </source>
</evidence>
<organism evidence="1 2">
    <name type="scientific">Streptomyces graminofaciens</name>
    <dbReference type="NCBI Taxonomy" id="68212"/>
    <lineage>
        <taxon>Bacteria</taxon>
        <taxon>Bacillati</taxon>
        <taxon>Actinomycetota</taxon>
        <taxon>Actinomycetes</taxon>
        <taxon>Kitasatosporales</taxon>
        <taxon>Streptomycetaceae</taxon>
        <taxon>Streptomyces</taxon>
    </lineage>
</organism>
<accession>A0ABM7FGI3</accession>
<evidence type="ECO:0000313" key="2">
    <source>
        <dbReference type="Proteomes" id="UP001321542"/>
    </source>
</evidence>
<reference evidence="1 2" key="2">
    <citation type="journal article" date="2023" name="ChemBioChem">
        <title>Acyltransferase Domain Exchange between Two Independent Type I Polyketide Synthases in the Same Producer Strain of Macrolide Antibiotics.</title>
        <authorList>
            <person name="Kudo F."/>
            <person name="Kishikawa K."/>
            <person name="Tsuboi K."/>
            <person name="Kido T."/>
            <person name="Usui T."/>
            <person name="Hashimoto J."/>
            <person name="Shin-Ya K."/>
            <person name="Miyanaga A."/>
            <person name="Eguchi T."/>
        </authorList>
    </citation>
    <scope>NUCLEOTIDE SEQUENCE [LARGE SCALE GENOMIC DNA]</scope>
    <source>
        <strain evidence="1 2">A-8890</strain>
    </source>
</reference>
<gene>
    <name evidence="1" type="ORF">SGFS_066200</name>
</gene>